<evidence type="ECO:0000259" key="2">
    <source>
        <dbReference type="Pfam" id="PF01433"/>
    </source>
</evidence>
<dbReference type="SUPFAM" id="SSF55486">
    <property type="entry name" value="Metalloproteases ('zincins'), catalytic domain"/>
    <property type="match status" value="1"/>
</dbReference>
<proteinExistence type="predicted"/>
<accession>A0ABP7UJZ8</accession>
<dbReference type="Pfam" id="PF01433">
    <property type="entry name" value="Peptidase_M1"/>
    <property type="match status" value="1"/>
</dbReference>
<organism evidence="3 4">
    <name type="scientific">Hymenobacter glaciei</name>
    <dbReference type="NCBI Taxonomy" id="877209"/>
    <lineage>
        <taxon>Bacteria</taxon>
        <taxon>Pseudomonadati</taxon>
        <taxon>Bacteroidota</taxon>
        <taxon>Cytophagia</taxon>
        <taxon>Cytophagales</taxon>
        <taxon>Hymenobacteraceae</taxon>
        <taxon>Hymenobacter</taxon>
    </lineage>
</organism>
<evidence type="ECO:0000313" key="4">
    <source>
        <dbReference type="Proteomes" id="UP001501469"/>
    </source>
</evidence>
<dbReference type="PANTHER" id="PTHR45726:SF3">
    <property type="entry name" value="LEUKOTRIENE A-4 HYDROLASE"/>
    <property type="match status" value="1"/>
</dbReference>
<feature type="signal peptide" evidence="1">
    <location>
        <begin position="1"/>
        <end position="40"/>
    </location>
</feature>
<dbReference type="InterPro" id="IPR014782">
    <property type="entry name" value="Peptidase_M1_dom"/>
</dbReference>
<dbReference type="InterPro" id="IPR027268">
    <property type="entry name" value="Peptidase_M4/M1_CTD_sf"/>
</dbReference>
<dbReference type="Gene3D" id="1.10.390.10">
    <property type="entry name" value="Neutral Protease Domain 2"/>
    <property type="match status" value="1"/>
</dbReference>
<dbReference type="CDD" id="cd09604">
    <property type="entry name" value="M1_APN_like"/>
    <property type="match status" value="1"/>
</dbReference>
<feature type="chain" id="PRO_5046180403" evidence="1">
    <location>
        <begin position="41"/>
        <end position="681"/>
    </location>
</feature>
<keyword evidence="1" id="KW-0732">Signal</keyword>
<reference evidence="4" key="1">
    <citation type="journal article" date="2019" name="Int. J. Syst. Evol. Microbiol.">
        <title>The Global Catalogue of Microorganisms (GCM) 10K type strain sequencing project: providing services to taxonomists for standard genome sequencing and annotation.</title>
        <authorList>
            <consortium name="The Broad Institute Genomics Platform"/>
            <consortium name="The Broad Institute Genome Sequencing Center for Infectious Disease"/>
            <person name="Wu L."/>
            <person name="Ma J."/>
        </authorList>
    </citation>
    <scope>NUCLEOTIDE SEQUENCE [LARGE SCALE GENOMIC DNA]</scope>
    <source>
        <strain evidence="4">JCM 17225</strain>
    </source>
</reference>
<name>A0ABP7UJZ8_9BACT</name>
<sequence length="681" mass="76255">MTFFCSTYSSLYPFIIRMKLPVLPGALLGVALLAAGPALAQNVNTGPAYDSRTLFNPSFIEQLSTPTRTAGGQPGAEYWQNAADYKIDARLDEKTARVTATVAITYTNNSPDALPFVWLQVDQNLYREDSRGAAITPVGGGRFGNNSRGFRGGDTLQTVSIELHGKKLKATYRVTDTRMQIMLPEALKPNGDKLKINIAYGFSIPEYGSDRLGRLQTKNGEIFEVAQWYPRMAVYDDVEGWNTLPYLTAEFYLEYGDFDYTVNVPANYLVGGSGELVNPTEVLTSAQQSRLAKAAASDKTVIVRSVDEVTQAGSRPSGKNGRLTWHFRCQRARDVAWAASSAFVWDAAKMNLPSGRKSLAQSLYPAEAAQDTAWNRSTEYVKKSIEYNSKQWYEYTYPVATNVAGVVGGMEYPGIVFCGVKARKASLYSVTDHEFGHNWFPMIVGSNERKYPWMDEGFNTFINILSSADFNNGEYAKQLNDTMSLVRGNIRYTMDPTTVPPYTVPDVTPSNMLGYAAYSKMGYGLFLLRSEVLGPDRFDYAFRTYIKRWAFKHPQPKDFFRTMNEASGEDLTWFWREWVYNNWVLDQAVTTVAYVNQDPAQGALITVENKGQAAMPIIADVTETSGKTTRVRLPVEVWQRSGTWTFRYNSTTPLTLVRLNPTKLLPDANPGNNVWRAQVLK</sequence>
<dbReference type="EMBL" id="BAABDK010000026">
    <property type="protein sequence ID" value="GAA4045301.1"/>
    <property type="molecule type" value="Genomic_DNA"/>
</dbReference>
<comment type="caution">
    <text evidence="3">The sequence shown here is derived from an EMBL/GenBank/DDBJ whole genome shotgun (WGS) entry which is preliminary data.</text>
</comment>
<dbReference type="Proteomes" id="UP001501469">
    <property type="component" value="Unassembled WGS sequence"/>
</dbReference>
<protein>
    <submittedName>
        <fullName evidence="3">M1 family metallopeptidase</fullName>
    </submittedName>
</protein>
<evidence type="ECO:0000256" key="1">
    <source>
        <dbReference type="SAM" id="SignalP"/>
    </source>
</evidence>
<dbReference type="PANTHER" id="PTHR45726">
    <property type="entry name" value="LEUKOTRIENE A-4 HYDROLASE"/>
    <property type="match status" value="1"/>
</dbReference>
<dbReference type="InterPro" id="IPR034015">
    <property type="entry name" value="M1_LTA4H"/>
</dbReference>
<evidence type="ECO:0000313" key="3">
    <source>
        <dbReference type="EMBL" id="GAA4045301.1"/>
    </source>
</evidence>
<keyword evidence="4" id="KW-1185">Reference proteome</keyword>
<gene>
    <name evidence="3" type="ORF">GCM10022409_34160</name>
</gene>
<feature type="domain" description="Peptidase M1 membrane alanine aminopeptidase" evidence="2">
    <location>
        <begin position="422"/>
        <end position="578"/>
    </location>
</feature>